<evidence type="ECO:0000259" key="3">
    <source>
        <dbReference type="PROSITE" id="PS50893"/>
    </source>
</evidence>
<evidence type="ECO:0000313" key="5">
    <source>
        <dbReference type="Proteomes" id="UP000271469"/>
    </source>
</evidence>
<gene>
    <name evidence="4" type="primary">gsiA_6</name>
    <name evidence="4" type="ORF">D7316_04689</name>
</gene>
<name>A0A3G8JT67_9ACTN</name>
<dbReference type="PANTHER" id="PTHR24220">
    <property type="entry name" value="IMPORT ATP-BINDING PROTEIN"/>
    <property type="match status" value="1"/>
</dbReference>
<accession>A0A3G8JT67</accession>
<dbReference type="InterPro" id="IPR003439">
    <property type="entry name" value="ABC_transporter-like_ATP-bd"/>
</dbReference>
<dbReference type="Pfam" id="PF00005">
    <property type="entry name" value="ABC_tran"/>
    <property type="match status" value="2"/>
</dbReference>
<feature type="domain" description="ABC transporter" evidence="3">
    <location>
        <begin position="134"/>
        <end position="373"/>
    </location>
</feature>
<dbReference type="InterPro" id="IPR015854">
    <property type="entry name" value="ABC_transpr_LolD-like"/>
</dbReference>
<dbReference type="Gene3D" id="3.40.50.300">
    <property type="entry name" value="P-loop containing nucleotide triphosphate hydrolases"/>
    <property type="match status" value="2"/>
</dbReference>
<organism evidence="4 5">
    <name type="scientific">Gordonia insulae</name>
    <dbReference type="NCBI Taxonomy" id="2420509"/>
    <lineage>
        <taxon>Bacteria</taxon>
        <taxon>Bacillati</taxon>
        <taxon>Actinomycetota</taxon>
        <taxon>Actinomycetes</taxon>
        <taxon>Mycobacteriales</taxon>
        <taxon>Gordoniaceae</taxon>
        <taxon>Gordonia</taxon>
    </lineage>
</organism>
<evidence type="ECO:0000313" key="4">
    <source>
        <dbReference type="EMBL" id="AZG48076.1"/>
    </source>
</evidence>
<dbReference type="GO" id="GO:0005886">
    <property type="term" value="C:plasma membrane"/>
    <property type="evidence" value="ECO:0007669"/>
    <property type="project" value="TreeGrafter"/>
</dbReference>
<evidence type="ECO:0000256" key="2">
    <source>
        <dbReference type="ARBA" id="ARBA00022840"/>
    </source>
</evidence>
<dbReference type="AlphaFoldDB" id="A0A3G8JT67"/>
<keyword evidence="4" id="KW-0378">Hydrolase</keyword>
<reference evidence="4 5" key="1">
    <citation type="submission" date="2018-11" db="EMBL/GenBank/DDBJ databases">
        <title>Gordonia insulae sp. nov., isolated from an island soil.</title>
        <authorList>
            <person name="Kim Y.S."/>
            <person name="Kim S.B."/>
        </authorList>
    </citation>
    <scope>NUCLEOTIDE SEQUENCE [LARGE SCALE GENOMIC DNA]</scope>
    <source>
        <strain evidence="4 5">MMS17-SY073</strain>
    </source>
</reference>
<proteinExistence type="predicted"/>
<keyword evidence="2 4" id="KW-0067">ATP-binding</keyword>
<dbReference type="InterPro" id="IPR017871">
    <property type="entry name" value="ABC_transporter-like_CS"/>
</dbReference>
<dbReference type="GO" id="GO:0022857">
    <property type="term" value="F:transmembrane transporter activity"/>
    <property type="evidence" value="ECO:0007669"/>
    <property type="project" value="TreeGrafter"/>
</dbReference>
<protein>
    <submittedName>
        <fullName evidence="4">Glutathione import ATP-binding protein GsiA</fullName>
        <ecNumber evidence="4">3.6.3.-</ecNumber>
    </submittedName>
</protein>
<dbReference type="PANTHER" id="PTHR24220:SF685">
    <property type="entry name" value="ABC TRANSPORTER RELATED"/>
    <property type="match status" value="1"/>
</dbReference>
<dbReference type="KEGG" id="gom:D7316_04689"/>
<keyword evidence="5" id="KW-1185">Reference proteome</keyword>
<evidence type="ECO:0000256" key="1">
    <source>
        <dbReference type="ARBA" id="ARBA00022741"/>
    </source>
</evidence>
<keyword evidence="1" id="KW-0547">Nucleotide-binding</keyword>
<sequence length="382" mass="41039">MSEAAFPIDENHRHLWPRRFPFEFSGGQRTRLALAQLLATRPDVLVLDEPSTGLDTVSRHLLIEALVAVRDRGVAVLLVTHDEHIAGELGDVVHRVGDGRLLRGTSGSITRPVTAPHVSCGEKQTHTAPPEVGVLVADRLELRMSRTQVLSDASFAVRRGEMVGLVGASGSGKTSLLRAIAGLTPVAGGSVALDGVSLPRLSRRSRATMADVQYVCQEVRASFEPDRPVLGQVARTAVRLRGVAPEAARAEAVQILERLDLSIEQARRHPDGLSGGQLRRIALARALIAHPRVLLCDEVTTGLEKPLAGLIIDTLDARCRDFGTTVILAGHDLRAMVDRVHRLIVLDRGEITDDLPVGDWARASPALLRLLAADGIVEGAGE</sequence>
<dbReference type="SMART" id="SM00382">
    <property type="entry name" value="AAA"/>
    <property type="match status" value="1"/>
</dbReference>
<dbReference type="Proteomes" id="UP000271469">
    <property type="component" value="Chromosome"/>
</dbReference>
<dbReference type="EMBL" id="CP033972">
    <property type="protein sequence ID" value="AZG48076.1"/>
    <property type="molecule type" value="Genomic_DNA"/>
</dbReference>
<dbReference type="InterPro" id="IPR027417">
    <property type="entry name" value="P-loop_NTPase"/>
</dbReference>
<dbReference type="GO" id="GO:0005524">
    <property type="term" value="F:ATP binding"/>
    <property type="evidence" value="ECO:0007669"/>
    <property type="project" value="UniProtKB-KW"/>
</dbReference>
<dbReference type="InterPro" id="IPR003593">
    <property type="entry name" value="AAA+_ATPase"/>
</dbReference>
<dbReference type="SUPFAM" id="SSF52540">
    <property type="entry name" value="P-loop containing nucleoside triphosphate hydrolases"/>
    <property type="match status" value="2"/>
</dbReference>
<dbReference type="PROSITE" id="PS50893">
    <property type="entry name" value="ABC_TRANSPORTER_2"/>
    <property type="match status" value="1"/>
</dbReference>
<dbReference type="EC" id="3.6.3.-" evidence="4"/>
<dbReference type="PROSITE" id="PS00211">
    <property type="entry name" value="ABC_TRANSPORTER_1"/>
    <property type="match status" value="1"/>
</dbReference>
<dbReference type="GO" id="GO:0016887">
    <property type="term" value="F:ATP hydrolysis activity"/>
    <property type="evidence" value="ECO:0007669"/>
    <property type="project" value="InterPro"/>
</dbReference>